<dbReference type="EMBL" id="JACIEW010000001">
    <property type="protein sequence ID" value="MBB4050546.1"/>
    <property type="molecule type" value="Genomic_DNA"/>
</dbReference>
<feature type="binding site" evidence="11">
    <location>
        <begin position="257"/>
        <end position="259"/>
    </location>
    <ligand>
        <name>4-CDP-2-C-methyl-D-erythritol 2-phosphate</name>
        <dbReference type="ChEBI" id="CHEBI:57919"/>
    </ligand>
</feature>
<comment type="catalytic activity">
    <reaction evidence="1 11">
        <text>4-CDP-2-C-methyl-D-erythritol 2-phosphate = 2-C-methyl-D-erythritol 2,4-cyclic diphosphate + CMP</text>
        <dbReference type="Rhea" id="RHEA:23864"/>
        <dbReference type="ChEBI" id="CHEBI:57919"/>
        <dbReference type="ChEBI" id="CHEBI:58483"/>
        <dbReference type="ChEBI" id="CHEBI:60377"/>
        <dbReference type="EC" id="4.6.1.12"/>
    </reaction>
</comment>
<comment type="pathway">
    <text evidence="11">Isoprenoid biosynthesis; isopentenyl diphosphate biosynthesis via DXP pathway; isopentenyl diphosphate from 1-deoxy-D-xylulose 5-phosphate: step 2/6.</text>
</comment>
<dbReference type="Proteomes" id="UP000547011">
    <property type="component" value="Unassembled WGS sequence"/>
</dbReference>
<feature type="site" description="Transition state stabilizer" evidence="11">
    <location>
        <position position="382"/>
    </location>
</feature>
<dbReference type="PANTHER" id="PTHR43181">
    <property type="entry name" value="2-C-METHYL-D-ERYTHRITOL 2,4-CYCLODIPHOSPHATE SYNTHASE, CHLOROPLASTIC"/>
    <property type="match status" value="1"/>
</dbReference>
<dbReference type="Pfam" id="PF02542">
    <property type="entry name" value="YgbB"/>
    <property type="match status" value="1"/>
</dbReference>
<dbReference type="CDD" id="cd00554">
    <property type="entry name" value="MECDP_synthase"/>
    <property type="match status" value="1"/>
</dbReference>
<dbReference type="CDD" id="cd02516">
    <property type="entry name" value="CDP-ME_synthetase"/>
    <property type="match status" value="1"/>
</dbReference>
<comment type="function">
    <text evidence="11">Bifunctional enzyme that catalyzes the formation of 4-diphosphocytidyl-2-C-methyl-D-erythritol from CTP and 2-C-methyl-D-erythritol 4-phosphate (MEP) (IspD), and catalyzes the conversion of 4-diphosphocytidyl-2-C-methyl-D-erythritol 2-phosphate (CDP-ME2P) to 2-C-methyl-D-erythritol 2,4-cyclodiphosphate (ME-CPP) with a corresponding release of cytidine 5-monophosphate (CMP) (IspF).</text>
</comment>
<comment type="similarity">
    <text evidence="11">In the N-terminal section; belongs to the IspD/TarI cytidylyltransferase family. IspD subfamily.</text>
</comment>
<feature type="binding site" evidence="11">
    <location>
        <begin position="305"/>
        <end position="307"/>
    </location>
    <ligand>
        <name>4-CDP-2-C-methyl-D-erythritol 2-phosphate</name>
        <dbReference type="ChEBI" id="CHEBI:57919"/>
    </ligand>
</feature>
<dbReference type="GO" id="GO:0046872">
    <property type="term" value="F:metal ion binding"/>
    <property type="evidence" value="ECO:0007669"/>
    <property type="project" value="UniProtKB-KW"/>
</dbReference>
<comment type="caution">
    <text evidence="11">Lacks conserved residue(s) required for the propagation of feature annotation.</text>
</comment>
<keyword evidence="5 11" id="KW-0808">Transferase</keyword>
<feature type="site" description="Transition state stabilizer" evidence="11">
    <location>
        <position position="283"/>
    </location>
</feature>
<dbReference type="InterPro" id="IPR029044">
    <property type="entry name" value="Nucleotide-diphossugar_trans"/>
</dbReference>
<dbReference type="PROSITE" id="PS01350">
    <property type="entry name" value="ISPF"/>
    <property type="match status" value="1"/>
</dbReference>
<dbReference type="NCBIfam" id="TIGR00151">
    <property type="entry name" value="ispF"/>
    <property type="match status" value="1"/>
</dbReference>
<dbReference type="NCBIfam" id="NF006899">
    <property type="entry name" value="PRK09382.1"/>
    <property type="match status" value="1"/>
</dbReference>
<keyword evidence="9 11" id="KW-0456">Lyase</keyword>
<feature type="binding site" evidence="11">
    <location>
        <begin position="381"/>
        <end position="384"/>
    </location>
    <ligand>
        <name>4-CDP-2-C-methyl-D-erythritol 2-phosphate</name>
        <dbReference type="ChEBI" id="CHEBI:57919"/>
    </ligand>
</feature>
<feature type="site" description="Transition state stabilizer" evidence="11">
    <location>
        <position position="31"/>
    </location>
</feature>
<keyword evidence="7 11" id="KW-0479">Metal-binding</keyword>
<dbReference type="SUPFAM" id="SSF53448">
    <property type="entry name" value="Nucleotide-diphospho-sugar transferases"/>
    <property type="match status" value="1"/>
</dbReference>
<feature type="region of interest" description="2-C-methyl-D-erythritol 4-phosphate cytidylyltransferase" evidence="11">
    <location>
        <begin position="1"/>
        <end position="250"/>
    </location>
</feature>
<reference evidence="13 14" key="1">
    <citation type="submission" date="2020-08" db="EMBL/GenBank/DDBJ databases">
        <title>Genomic Encyclopedia of Type Strains, Phase IV (KMG-IV): sequencing the most valuable type-strain genomes for metagenomic binning, comparative biology and taxonomic classification.</title>
        <authorList>
            <person name="Goeker M."/>
        </authorList>
    </citation>
    <scope>NUCLEOTIDE SEQUENCE [LARGE SCALE GENOMIC DNA]</scope>
    <source>
        <strain evidence="13 14">DSM 23447</strain>
    </source>
</reference>
<feature type="site" description="Positions MEP for the nucleophilic attack" evidence="11">
    <location>
        <position position="228"/>
    </location>
</feature>
<dbReference type="SUPFAM" id="SSF69765">
    <property type="entry name" value="IpsF-like"/>
    <property type="match status" value="1"/>
</dbReference>
<dbReference type="AlphaFoldDB" id="A0A7W6NAD2"/>
<dbReference type="HAMAP" id="MF_01520">
    <property type="entry name" value="IspDF"/>
    <property type="match status" value="1"/>
</dbReference>
<evidence type="ECO:0000256" key="5">
    <source>
        <dbReference type="ARBA" id="ARBA00022679"/>
    </source>
</evidence>
<comment type="catalytic activity">
    <reaction evidence="11">
        <text>2-C-methyl-D-erythritol 4-phosphate + CTP + H(+) = 4-CDP-2-C-methyl-D-erythritol + diphosphate</text>
        <dbReference type="Rhea" id="RHEA:13429"/>
        <dbReference type="ChEBI" id="CHEBI:15378"/>
        <dbReference type="ChEBI" id="CHEBI:33019"/>
        <dbReference type="ChEBI" id="CHEBI:37563"/>
        <dbReference type="ChEBI" id="CHEBI:57823"/>
        <dbReference type="ChEBI" id="CHEBI:58262"/>
        <dbReference type="EC" id="2.7.7.60"/>
    </reaction>
</comment>
<dbReference type="Pfam" id="PF01128">
    <property type="entry name" value="IspD"/>
    <property type="match status" value="1"/>
</dbReference>
<feature type="site" description="Positions MEP for the nucleophilic attack" evidence="11">
    <location>
        <position position="172"/>
    </location>
</feature>
<dbReference type="GO" id="GO:0008685">
    <property type="term" value="F:2-C-methyl-D-erythritol 2,4-cyclodiphosphate synthase activity"/>
    <property type="evidence" value="ECO:0007669"/>
    <property type="project" value="UniProtKB-UniRule"/>
</dbReference>
<dbReference type="GO" id="GO:0016114">
    <property type="term" value="P:terpenoid biosynthetic process"/>
    <property type="evidence" value="ECO:0007669"/>
    <property type="project" value="InterPro"/>
</dbReference>
<keyword evidence="14" id="KW-1185">Reference proteome</keyword>
<feature type="binding site" evidence="11">
    <location>
        <begin position="283"/>
        <end position="284"/>
    </location>
    <ligand>
        <name>4-CDP-2-C-methyl-D-erythritol 2-phosphate</name>
        <dbReference type="ChEBI" id="CHEBI:57919"/>
    </ligand>
</feature>
<feature type="binding site" evidence="11">
    <location>
        <position position="391"/>
    </location>
    <ligand>
        <name>4-CDP-2-C-methyl-D-erythritol 2-phosphate</name>
        <dbReference type="ChEBI" id="CHEBI:57919"/>
    </ligand>
</feature>
<feature type="site" description="Transition state stabilizer" evidence="11">
    <location>
        <position position="41"/>
    </location>
</feature>
<feature type="binding site" evidence="11">
    <location>
        <position position="259"/>
    </location>
    <ligand>
        <name>a divalent metal cation</name>
        <dbReference type="ChEBI" id="CHEBI:60240"/>
    </ligand>
</feature>
<evidence type="ECO:0000259" key="12">
    <source>
        <dbReference type="Pfam" id="PF02542"/>
    </source>
</evidence>
<feature type="domain" description="2-C-methyl-D-erythritol 2,4-cyclodiphosphate synthase" evidence="12">
    <location>
        <begin position="251"/>
        <end position="403"/>
    </location>
</feature>
<proteinExistence type="inferred from homology"/>
<dbReference type="HAMAP" id="MF_00107">
    <property type="entry name" value="IspF"/>
    <property type="match status" value="1"/>
</dbReference>
<protein>
    <recommendedName>
        <fullName evidence="11">Bifunctional enzyme IspD/IspF</fullName>
    </recommendedName>
    <domain>
        <recommendedName>
            <fullName evidence="11">2-C-methyl-D-erythritol 4-phosphate cytidylyltransferase</fullName>
            <ecNumber evidence="11">2.7.7.60</ecNumber>
        </recommendedName>
        <alternativeName>
            <fullName evidence="11">4-diphosphocytidyl-2C-methyl-D-erythritol synthase</fullName>
        </alternativeName>
        <alternativeName>
            <fullName evidence="11">MEP cytidylyltransferase</fullName>
            <shortName evidence="11">MCT</shortName>
        </alternativeName>
    </domain>
    <domain>
        <recommendedName>
            <fullName evidence="11">2-C-methyl-D-erythritol 2,4-cyclodiphosphate synthase</fullName>
            <shortName evidence="11">MECDP-synthase</shortName>
            <shortName evidence="11">MECPP-synthase</shortName>
            <shortName evidence="11">MECPS</shortName>
            <ecNumber evidence="11">4.6.1.12</ecNumber>
        </recommendedName>
    </domain>
</protein>
<dbReference type="NCBIfam" id="TIGR00453">
    <property type="entry name" value="ispD"/>
    <property type="match status" value="1"/>
</dbReference>
<keyword evidence="8 11" id="KW-0414">Isoprene biosynthesis</keyword>
<dbReference type="Gene3D" id="3.90.550.10">
    <property type="entry name" value="Spore Coat Polysaccharide Biosynthesis Protein SpsA, Chain A"/>
    <property type="match status" value="1"/>
</dbReference>
<evidence type="ECO:0000256" key="3">
    <source>
        <dbReference type="ARBA" id="ARBA00004709"/>
    </source>
</evidence>
<dbReference type="InterPro" id="IPR036571">
    <property type="entry name" value="MECDP_synthase_sf"/>
</dbReference>
<dbReference type="EC" id="4.6.1.12" evidence="11"/>
<dbReference type="GO" id="GO:0050518">
    <property type="term" value="F:2-C-methyl-D-erythritol 4-phosphate cytidylyltransferase activity"/>
    <property type="evidence" value="ECO:0007669"/>
    <property type="project" value="UniProtKB-UniRule"/>
</dbReference>
<dbReference type="InterPro" id="IPR034683">
    <property type="entry name" value="IspD/TarI"/>
</dbReference>
<dbReference type="EC" id="2.7.7.60" evidence="11"/>
<evidence type="ECO:0000256" key="10">
    <source>
        <dbReference type="ARBA" id="ARBA00023268"/>
    </source>
</evidence>
<comment type="similarity">
    <text evidence="4">Belongs to the IspF family.</text>
</comment>
<gene>
    <name evidence="11" type="primary">ispDF</name>
    <name evidence="13" type="ORF">GGR20_000164</name>
</gene>
<dbReference type="GO" id="GO:0019288">
    <property type="term" value="P:isopentenyl diphosphate biosynthetic process, methylerythritol 4-phosphate pathway"/>
    <property type="evidence" value="ECO:0007669"/>
    <property type="project" value="UniProtKB-UniRule"/>
</dbReference>
<evidence type="ECO:0000256" key="2">
    <source>
        <dbReference type="ARBA" id="ARBA00001968"/>
    </source>
</evidence>
<evidence type="ECO:0000256" key="4">
    <source>
        <dbReference type="ARBA" id="ARBA00008480"/>
    </source>
</evidence>
<comment type="cofactor">
    <cofactor evidence="2 11">
        <name>a divalent metal cation</name>
        <dbReference type="ChEBI" id="CHEBI:60240"/>
    </cofactor>
</comment>
<evidence type="ECO:0000256" key="6">
    <source>
        <dbReference type="ARBA" id="ARBA00022695"/>
    </source>
</evidence>
<evidence type="ECO:0000313" key="14">
    <source>
        <dbReference type="Proteomes" id="UP000547011"/>
    </source>
</evidence>
<dbReference type="UniPathway" id="UPA00056">
    <property type="reaction ID" value="UER00093"/>
</dbReference>
<evidence type="ECO:0000256" key="7">
    <source>
        <dbReference type="ARBA" id="ARBA00022723"/>
    </source>
</evidence>
<comment type="similarity">
    <text evidence="11">In the C-terminal section; belongs to the IspF family.</text>
</comment>
<feature type="binding site" evidence="11">
    <location>
        <position position="257"/>
    </location>
    <ligand>
        <name>a divalent metal cation</name>
        <dbReference type="ChEBI" id="CHEBI:60240"/>
    </ligand>
</feature>
<feature type="binding site" evidence="11">
    <location>
        <position position="291"/>
    </location>
    <ligand>
        <name>a divalent metal cation</name>
        <dbReference type="ChEBI" id="CHEBI:60240"/>
    </ligand>
</feature>
<organism evidence="13 14">
    <name type="scientific">Devosia subaequoris</name>
    <dbReference type="NCBI Taxonomy" id="395930"/>
    <lineage>
        <taxon>Bacteria</taxon>
        <taxon>Pseudomonadati</taxon>
        <taxon>Pseudomonadota</taxon>
        <taxon>Alphaproteobacteria</taxon>
        <taxon>Hyphomicrobiales</taxon>
        <taxon>Devosiaceae</taxon>
        <taxon>Devosia</taxon>
    </lineage>
</organism>
<name>A0A7W6NAD2_9HYPH</name>
<evidence type="ECO:0000256" key="8">
    <source>
        <dbReference type="ARBA" id="ARBA00023229"/>
    </source>
</evidence>
<dbReference type="Gene3D" id="3.30.1330.50">
    <property type="entry name" value="2-C-methyl-D-erythritol 2,4-cyclodiphosphate synthase"/>
    <property type="match status" value="1"/>
</dbReference>
<comment type="caution">
    <text evidence="13">The sequence shown here is derived from an EMBL/GenBank/DDBJ whole genome shotgun (WGS) entry which is preliminary data.</text>
</comment>
<evidence type="ECO:0000256" key="1">
    <source>
        <dbReference type="ARBA" id="ARBA00000200"/>
    </source>
</evidence>
<evidence type="ECO:0000256" key="11">
    <source>
        <dbReference type="HAMAP-Rule" id="MF_01520"/>
    </source>
</evidence>
<dbReference type="InterPro" id="IPR020555">
    <property type="entry name" value="MECDP_synthase_CS"/>
</dbReference>
<dbReference type="PANTHER" id="PTHR43181:SF1">
    <property type="entry name" value="2-C-METHYL-D-ERYTHRITOL 2,4-CYCLODIPHOSPHATE SYNTHASE, CHLOROPLASTIC"/>
    <property type="match status" value="1"/>
</dbReference>
<evidence type="ECO:0000313" key="13">
    <source>
        <dbReference type="EMBL" id="MBB4050546.1"/>
    </source>
</evidence>
<evidence type="ECO:0000256" key="9">
    <source>
        <dbReference type="ARBA" id="ARBA00023239"/>
    </source>
</evidence>
<keyword evidence="10 11" id="KW-0511">Multifunctional enzyme</keyword>
<keyword evidence="6 11" id="KW-0548">Nucleotidyltransferase</keyword>
<feature type="region of interest" description="2-C-methyl-D-erythritol 2,4-cyclodiphosphate synthase" evidence="11">
    <location>
        <begin position="251"/>
        <end position="409"/>
    </location>
</feature>
<feature type="binding site" evidence="11">
    <location>
        <position position="388"/>
    </location>
    <ligand>
        <name>4-CDP-2-C-methyl-D-erythritol 2-phosphate</name>
        <dbReference type="ChEBI" id="CHEBI:57919"/>
    </ligand>
</feature>
<accession>A0A7W6NAD2</accession>
<dbReference type="InterPro" id="IPR026596">
    <property type="entry name" value="IspD/F"/>
</dbReference>
<comment type="pathway">
    <text evidence="3 11">Isoprenoid biosynthesis; isopentenyl diphosphate biosynthesis via DXP pathway; isopentenyl diphosphate from 1-deoxy-D-xylulose 5-phosphate: step 4/6.</text>
</comment>
<dbReference type="HAMAP" id="MF_00108">
    <property type="entry name" value="IspD"/>
    <property type="match status" value="1"/>
</dbReference>
<dbReference type="InterPro" id="IPR001228">
    <property type="entry name" value="IspD"/>
</dbReference>
<dbReference type="FunFam" id="3.90.550.10:FF:000003">
    <property type="entry name" value="2-C-methyl-D-erythritol 4-phosphate cytidylyltransferase"/>
    <property type="match status" value="1"/>
</dbReference>
<dbReference type="InterPro" id="IPR003526">
    <property type="entry name" value="MECDP_synthase"/>
</dbReference>
<sequence length="409" mass="43685">MEQTVPLSSAYIPMRPKSIAVIIVAAGKGERAGTTGNPDPKQYRLLAGEPVLSRTIKAFLTSDAITQIVAVIHPDHASRYGQLFLDDDRLLPPVYGASTRQGSVLAGLKALAPLHPDLVLIQDAARPFVTPALVERIIAALGQNDGALPTLPVTDTIKRSRDGTLVATTEDRRQLFAAQTPQGFRFGQIFSAHIRAETVSRDFTDDAEIAEWAGLGVTMVEGERTNIKITHPEDFSRAERIIMADHGTETRIGTGYDVHPFAPGDAVWLCGVKIPHKAKLQGHSDADVALHALTDAILGAIGEGDIGTHFPPSDEQWKGAASTLFLAHAGELVARRKGRIVNLDVTIVAEAPRIAAHVPAMCAVIAETLGISADRVAVKATTNEKLGFIGREEGIVSMASASIELPRVD</sequence>